<feature type="signal peptide" evidence="1">
    <location>
        <begin position="1"/>
        <end position="27"/>
    </location>
</feature>
<name>A0A3M7S8I2_BRAPC</name>
<evidence type="ECO:0000313" key="2">
    <source>
        <dbReference type="EMBL" id="RNA31898.1"/>
    </source>
</evidence>
<dbReference type="EMBL" id="REGN01001882">
    <property type="protein sequence ID" value="RNA31898.1"/>
    <property type="molecule type" value="Genomic_DNA"/>
</dbReference>
<keyword evidence="3" id="KW-1185">Reference proteome</keyword>
<keyword evidence="1" id="KW-0732">Signal</keyword>
<comment type="caution">
    <text evidence="2">The sequence shown here is derived from an EMBL/GenBank/DDBJ whole genome shotgun (WGS) entry which is preliminary data.</text>
</comment>
<feature type="chain" id="PRO_5018322120" description="Secreted protein" evidence="1">
    <location>
        <begin position="28"/>
        <end position="87"/>
    </location>
</feature>
<gene>
    <name evidence="2" type="ORF">BpHYR1_020563</name>
</gene>
<evidence type="ECO:0000313" key="3">
    <source>
        <dbReference type="Proteomes" id="UP000276133"/>
    </source>
</evidence>
<organism evidence="2 3">
    <name type="scientific">Brachionus plicatilis</name>
    <name type="common">Marine rotifer</name>
    <name type="synonym">Brachionus muelleri</name>
    <dbReference type="NCBI Taxonomy" id="10195"/>
    <lineage>
        <taxon>Eukaryota</taxon>
        <taxon>Metazoa</taxon>
        <taxon>Spiralia</taxon>
        <taxon>Gnathifera</taxon>
        <taxon>Rotifera</taxon>
        <taxon>Eurotatoria</taxon>
        <taxon>Monogononta</taxon>
        <taxon>Pseudotrocha</taxon>
        <taxon>Ploima</taxon>
        <taxon>Brachionidae</taxon>
        <taxon>Brachionus</taxon>
    </lineage>
</organism>
<protein>
    <recommendedName>
        <fullName evidence="4">Secreted protein</fullName>
    </recommendedName>
</protein>
<dbReference type="Proteomes" id="UP000276133">
    <property type="component" value="Unassembled WGS sequence"/>
</dbReference>
<evidence type="ECO:0000256" key="1">
    <source>
        <dbReference type="SAM" id="SignalP"/>
    </source>
</evidence>
<dbReference type="AlphaFoldDB" id="A0A3M7S8I2"/>
<accession>A0A3M7S8I2</accession>
<proteinExistence type="predicted"/>
<reference evidence="2 3" key="1">
    <citation type="journal article" date="2018" name="Sci. Rep.">
        <title>Genomic signatures of local adaptation to the degree of environmental predictability in rotifers.</title>
        <authorList>
            <person name="Franch-Gras L."/>
            <person name="Hahn C."/>
            <person name="Garcia-Roger E.M."/>
            <person name="Carmona M.J."/>
            <person name="Serra M."/>
            <person name="Gomez A."/>
        </authorList>
    </citation>
    <scope>NUCLEOTIDE SEQUENCE [LARGE SCALE GENOMIC DNA]</scope>
    <source>
        <strain evidence="2">HYR1</strain>
    </source>
</reference>
<evidence type="ECO:0008006" key="4">
    <source>
        <dbReference type="Google" id="ProtNLM"/>
    </source>
</evidence>
<sequence length="87" mass="9451">MDPFLPIRNLCWSLDTLILWSLSACSSATMTLLASATFSSGPEMTTCSDWSLEPHISTFTPNLPAISSHFLLASKPNDLGSLCFRSP</sequence>